<reference evidence="1" key="1">
    <citation type="journal article" date="2023" name="G3 (Bethesda)">
        <title>A reference genome for the long-term kleptoplast-retaining sea slug Elysia crispata morphotype clarki.</title>
        <authorList>
            <person name="Eastman K.E."/>
            <person name="Pendleton A.L."/>
            <person name="Shaikh M.A."/>
            <person name="Suttiyut T."/>
            <person name="Ogas R."/>
            <person name="Tomko P."/>
            <person name="Gavelis G."/>
            <person name="Widhalm J.R."/>
            <person name="Wisecaver J.H."/>
        </authorList>
    </citation>
    <scope>NUCLEOTIDE SEQUENCE</scope>
    <source>
        <strain evidence="1">ECLA1</strain>
    </source>
</reference>
<sequence length="75" mass="8468">MSGPGVRGIPTGISGPDRPVSRTIWTCHYKPLKSCFKAWQTSKEPGPIRPKRNLRREPNLNILVADRLPYMACSY</sequence>
<gene>
    <name evidence="1" type="ORF">RRG08_062144</name>
</gene>
<protein>
    <submittedName>
        <fullName evidence="1">Uncharacterized protein</fullName>
    </submittedName>
</protein>
<organism evidence="1 2">
    <name type="scientific">Elysia crispata</name>
    <name type="common">lettuce slug</name>
    <dbReference type="NCBI Taxonomy" id="231223"/>
    <lineage>
        <taxon>Eukaryota</taxon>
        <taxon>Metazoa</taxon>
        <taxon>Spiralia</taxon>
        <taxon>Lophotrochozoa</taxon>
        <taxon>Mollusca</taxon>
        <taxon>Gastropoda</taxon>
        <taxon>Heterobranchia</taxon>
        <taxon>Euthyneura</taxon>
        <taxon>Panpulmonata</taxon>
        <taxon>Sacoglossa</taxon>
        <taxon>Placobranchoidea</taxon>
        <taxon>Plakobranchidae</taxon>
        <taxon>Elysia</taxon>
    </lineage>
</organism>
<evidence type="ECO:0000313" key="2">
    <source>
        <dbReference type="Proteomes" id="UP001283361"/>
    </source>
</evidence>
<dbReference type="Proteomes" id="UP001283361">
    <property type="component" value="Unassembled WGS sequence"/>
</dbReference>
<proteinExistence type="predicted"/>
<comment type="caution">
    <text evidence="1">The sequence shown here is derived from an EMBL/GenBank/DDBJ whole genome shotgun (WGS) entry which is preliminary data.</text>
</comment>
<accession>A0AAE1D1K1</accession>
<name>A0AAE1D1K1_9GAST</name>
<evidence type="ECO:0000313" key="1">
    <source>
        <dbReference type="EMBL" id="KAK3751974.1"/>
    </source>
</evidence>
<dbReference type="EMBL" id="JAWDGP010005802">
    <property type="protein sequence ID" value="KAK3751974.1"/>
    <property type="molecule type" value="Genomic_DNA"/>
</dbReference>
<dbReference type="AlphaFoldDB" id="A0AAE1D1K1"/>
<keyword evidence="2" id="KW-1185">Reference proteome</keyword>